<dbReference type="EMBL" id="JALBCA010000011">
    <property type="protein sequence ID" value="KAI2391517.1"/>
    <property type="molecule type" value="Genomic_DNA"/>
</dbReference>
<name>A0ACB8V3Y8_9EURO</name>
<comment type="caution">
    <text evidence="1">The sequence shown here is derived from an EMBL/GenBank/DDBJ whole genome shotgun (WGS) entry which is preliminary data.</text>
</comment>
<evidence type="ECO:0000313" key="1">
    <source>
        <dbReference type="EMBL" id="KAI2391517.1"/>
    </source>
</evidence>
<gene>
    <name evidence="1" type="ORF">LOY88_001041</name>
</gene>
<organism evidence="1">
    <name type="scientific">Ophidiomyces ophidiicola</name>
    <dbReference type="NCBI Taxonomy" id="1387563"/>
    <lineage>
        <taxon>Eukaryota</taxon>
        <taxon>Fungi</taxon>
        <taxon>Dikarya</taxon>
        <taxon>Ascomycota</taxon>
        <taxon>Pezizomycotina</taxon>
        <taxon>Eurotiomycetes</taxon>
        <taxon>Eurotiomycetidae</taxon>
        <taxon>Onygenales</taxon>
        <taxon>Onygenaceae</taxon>
        <taxon>Ophidiomyces</taxon>
    </lineage>
</organism>
<proteinExistence type="predicted"/>
<sequence>MPTEIPEKLKAADITRFATRAQQVEKLKPVIWYWCNYWIVNQILSKNLHHSDEECMKFTVGLMDRLESFKAEHPKDDTVTDDIAGQAYVEQFGLETFQRADNAVRANKASLQTADTFQAAATFLDLCQIWGAPDQETAAKIKFAKFHALRIVKAVKSGEDPNLSNPPQENPEIEIDSPMESSNQGPEGQPEVPAARKPRQASVEDAPDDFDSVQRRLAAQSSANESIHPSRSSSRVPPHTDQLPQVPSALPSDAPSPSVPGMINLDGDLRQWPSHLSQATIPDLPAAPSDFPQSSPISGLGTPARMGSPPDPFPPVNSFQSFPPPAVATQEPPPSPRASSPKEFERIAHARKPSITPSTVPPPPKPVQPMPSYVSSVGNSVVDEDSMAQAQKHARWAVSALNFDDVNTAIKELKNALKLLGAK</sequence>
<accession>A0ACB8V3Y8</accession>
<reference evidence="1" key="1">
    <citation type="journal article" date="2022" name="bioRxiv">
        <title>Population genetic analysis of Ophidiomyces ophidiicola, the causative agent of snake fungal disease, indicates recent introductions to the USA.</title>
        <authorList>
            <person name="Ladner J.T."/>
            <person name="Palmer J.M."/>
            <person name="Ettinger C.L."/>
            <person name="Stajich J.E."/>
            <person name="Farrell T.M."/>
            <person name="Glorioso B.M."/>
            <person name="Lawson B."/>
            <person name="Price S.J."/>
            <person name="Stengle A.G."/>
            <person name="Grear D.A."/>
            <person name="Lorch J.M."/>
        </authorList>
    </citation>
    <scope>NUCLEOTIDE SEQUENCE</scope>
    <source>
        <strain evidence="1">NWHC 24266-5</strain>
    </source>
</reference>
<protein>
    <submittedName>
        <fullName evidence="1">Uncharacterized protein</fullName>
    </submittedName>
</protein>